<keyword evidence="1" id="KW-1133">Transmembrane helix</keyword>
<proteinExistence type="predicted"/>
<keyword evidence="3" id="KW-1185">Reference proteome</keyword>
<protein>
    <submittedName>
        <fullName evidence="2">Uncharacterized protein</fullName>
    </submittedName>
</protein>
<dbReference type="EMBL" id="JACHLR010000020">
    <property type="protein sequence ID" value="MBB4860338.1"/>
    <property type="molecule type" value="Genomic_DNA"/>
</dbReference>
<organism evidence="2 3">
    <name type="scientific">Novosphingobium chloroacetimidivorans</name>
    <dbReference type="NCBI Taxonomy" id="1428314"/>
    <lineage>
        <taxon>Bacteria</taxon>
        <taxon>Pseudomonadati</taxon>
        <taxon>Pseudomonadota</taxon>
        <taxon>Alphaproteobacteria</taxon>
        <taxon>Sphingomonadales</taxon>
        <taxon>Sphingomonadaceae</taxon>
        <taxon>Novosphingobium</taxon>
    </lineage>
</organism>
<keyword evidence="1" id="KW-0472">Membrane</keyword>
<evidence type="ECO:0000313" key="2">
    <source>
        <dbReference type="EMBL" id="MBB4860338.1"/>
    </source>
</evidence>
<dbReference type="RefSeq" id="WP_184248947.1">
    <property type="nucleotide sequence ID" value="NZ_JACHLR010000020.1"/>
</dbReference>
<feature type="transmembrane region" description="Helical" evidence="1">
    <location>
        <begin position="82"/>
        <end position="100"/>
    </location>
</feature>
<keyword evidence="1" id="KW-0812">Transmembrane</keyword>
<comment type="caution">
    <text evidence="2">The sequence shown here is derived from an EMBL/GenBank/DDBJ whole genome shotgun (WGS) entry which is preliminary data.</text>
</comment>
<evidence type="ECO:0000256" key="1">
    <source>
        <dbReference type="SAM" id="Phobius"/>
    </source>
</evidence>
<gene>
    <name evidence="2" type="ORF">HNO88_003681</name>
</gene>
<accession>A0A7W7KDQ4</accession>
<evidence type="ECO:0000313" key="3">
    <source>
        <dbReference type="Proteomes" id="UP000555448"/>
    </source>
</evidence>
<dbReference type="Proteomes" id="UP000555448">
    <property type="component" value="Unassembled WGS sequence"/>
</dbReference>
<dbReference type="AlphaFoldDB" id="A0A7W7KDQ4"/>
<reference evidence="2 3" key="1">
    <citation type="submission" date="2020-08" db="EMBL/GenBank/DDBJ databases">
        <title>Functional genomics of gut bacteria from endangered species of beetles.</title>
        <authorList>
            <person name="Carlos-Shanley C."/>
        </authorList>
    </citation>
    <scope>NUCLEOTIDE SEQUENCE [LARGE SCALE GENOMIC DNA]</scope>
    <source>
        <strain evidence="2 3">S00245</strain>
    </source>
</reference>
<name>A0A7W7KDQ4_9SPHN</name>
<sequence length="473" mass="50770">MRHDLATINYLDDCKLVVARGFDGSDQIEPPRSGGDGASAVFAAAGDALNRWWERLVAMARTDRSRPPESVVQAEARRGRALLLWVLAIGAVALACHLVAQSALDGLYGQLYDRSAKPGLFSPADRDVRRAQSLGAYLLLEHEDGQATVLRRGLRTGENGTGSAISAWWRGSVLQPLVSAGFLQAMFKVDPWLSFARLAPRRAGVVRDCSDCPQMVLLSAGLIGGDQVWWSEGSPTVDVPALAIAREPLRAVPCQWQGAGCVAQGANARAAPVGFRNPLQDARLVRAFRQGYRLLTPEEYVGLRRLAAADPSAGLGSLLVRRDEWVCRDMSDPATCWVFEGGEPKLPFKTGAIRLVRDADRRATSAAKVATDAAEPTPHPQRVYIQFAGALTRPQITAANGMLRAAGWQVQSASGERIASAAGQNQVRYGGDNAAAARELAQAVDALGLASRPVTSRYYAPVGADVLEIWISN</sequence>